<feature type="transmembrane region" description="Helical" evidence="1">
    <location>
        <begin position="21"/>
        <end position="43"/>
    </location>
</feature>
<dbReference type="Proteomes" id="UP000005695">
    <property type="component" value="Unassembled WGS sequence"/>
</dbReference>
<dbReference type="PROSITE" id="PS50113">
    <property type="entry name" value="PAC"/>
    <property type="match status" value="1"/>
</dbReference>
<keyword evidence="1" id="KW-0472">Membrane</keyword>
<dbReference type="Pfam" id="PF05228">
    <property type="entry name" value="CHASE4"/>
    <property type="match status" value="1"/>
</dbReference>
<dbReference type="NCBIfam" id="TIGR00229">
    <property type="entry name" value="sensory_box"/>
    <property type="match status" value="1"/>
</dbReference>
<dbReference type="Gene3D" id="3.30.450.20">
    <property type="entry name" value="PAS domain"/>
    <property type="match status" value="1"/>
</dbReference>
<evidence type="ECO:0000259" key="3">
    <source>
        <dbReference type="PROSITE" id="PS50113"/>
    </source>
</evidence>
<sequence>MPYNLLKGLIMFAATPKKFRPVLIGIATLACMATLVYITYGFGILPQLSHLEQEVAFHHCEQVQTLVGVELDALSALAKDYTSVDATQAETPPAELSWSHRLTQEMLHHHGLDEVVVLDKRGTLLFSRSNAQQRDHDTELYRAAFNLTQLSARSAISGLLHSEQGISLVATHTMSTDHPDHGDDTVILCRRLTPEVIADWSRRLHLDIDLTDLAQITHDDPQQFVTLIKQAQAPQLTINNTVIEAKTLLFDIGKTPIALIRVNVPRQAYMASHATSLAALFMISLLLSAITLVTAWVFSRRAQQPLSDLADQVRQRRQHHQPKPLSEHLVTAELTREINGLFDDLDECRQSQIHTQVRSDLLKQVVPCAIFTVDHRRVITSWNDRAEQLTGYRADEMIGNSCYRFALSPCLRQCGLFNQQIDKPVMGRECTIRHKNGTLLTISKNANLLRDNQGEVIGGIECFVDITHHKRDEQALQWEVSLNSRLASLSHAIVQQHADQHEIARQLLSHARNLTDSRHGFIAAINPGGSQLLWDYTSLFEEFCGNGSATIPAAAAGRGSLLHAVYNRKTGVYFNGLERLNVAHLAGGIQKPLRHFMAVPVDDGERIVGQVALANNDEGYSVRDLQAIEQLAELFAVYLAQKPTPAQTA</sequence>
<keyword evidence="1" id="KW-1133">Transmembrane helix</keyword>
<dbReference type="RefSeq" id="WP_006000620.1">
    <property type="nucleotide sequence ID" value="NZ_AAEW02000009.1"/>
</dbReference>
<name>Q1JZB9_DESA6</name>
<evidence type="ECO:0000259" key="2">
    <source>
        <dbReference type="PROSITE" id="PS50112"/>
    </source>
</evidence>
<organism evidence="4 5">
    <name type="scientific">Desulfuromonas acetoxidans (strain DSM 684 / 11070)</name>
    <dbReference type="NCBI Taxonomy" id="281689"/>
    <lineage>
        <taxon>Bacteria</taxon>
        <taxon>Pseudomonadati</taxon>
        <taxon>Thermodesulfobacteriota</taxon>
        <taxon>Desulfuromonadia</taxon>
        <taxon>Desulfuromonadales</taxon>
        <taxon>Desulfuromonadaceae</taxon>
        <taxon>Desulfuromonas</taxon>
    </lineage>
</organism>
<dbReference type="Gene3D" id="3.30.450.40">
    <property type="match status" value="1"/>
</dbReference>
<feature type="domain" description="PAS" evidence="2">
    <location>
        <begin position="370"/>
        <end position="409"/>
    </location>
</feature>
<dbReference type="EMBL" id="AAEW02000009">
    <property type="protein sequence ID" value="EAT15648.1"/>
    <property type="molecule type" value="Genomic_DNA"/>
</dbReference>
<dbReference type="InterPro" id="IPR007892">
    <property type="entry name" value="CHASE4"/>
</dbReference>
<keyword evidence="1" id="KW-0812">Transmembrane</keyword>
<dbReference type="AlphaFoldDB" id="Q1JZB9"/>
<dbReference type="Pfam" id="PF13426">
    <property type="entry name" value="PAS_9"/>
    <property type="match status" value="1"/>
</dbReference>
<protein>
    <submittedName>
        <fullName evidence="4">PAS/PAC sensor protein</fullName>
    </submittedName>
</protein>
<feature type="domain" description="PAC" evidence="3">
    <location>
        <begin position="426"/>
        <end position="478"/>
    </location>
</feature>
<dbReference type="InterPro" id="IPR003018">
    <property type="entry name" value="GAF"/>
</dbReference>
<proteinExistence type="predicted"/>
<reference evidence="4" key="1">
    <citation type="submission" date="2006-05" db="EMBL/GenBank/DDBJ databases">
        <title>Annotation of the draft genome assembly of Desulfuromonas acetoxidans DSM 684.</title>
        <authorList>
            <consortium name="US DOE Joint Genome Institute (JGI-ORNL)"/>
            <person name="Larimer F."/>
            <person name="Land M."/>
            <person name="Hauser L."/>
        </authorList>
    </citation>
    <scope>NUCLEOTIDE SEQUENCE [LARGE SCALE GENOMIC DNA]</scope>
    <source>
        <strain evidence="4">DSM 684</strain>
    </source>
</reference>
<feature type="transmembrane region" description="Helical" evidence="1">
    <location>
        <begin position="277"/>
        <end position="298"/>
    </location>
</feature>
<dbReference type="SUPFAM" id="SSF55781">
    <property type="entry name" value="GAF domain-like"/>
    <property type="match status" value="1"/>
</dbReference>
<reference evidence="4" key="2">
    <citation type="submission" date="2006-05" db="EMBL/GenBank/DDBJ databases">
        <title>Sequencing of the draft genome and assembly of Desulfuromonas acetoxidans DSM 684.</title>
        <authorList>
            <consortium name="US DOE Joint Genome Institute (JGI-PGF)"/>
            <person name="Copeland A."/>
            <person name="Lucas S."/>
            <person name="Lapidus A."/>
            <person name="Barry K."/>
            <person name="Detter J.C."/>
            <person name="Glavina del Rio T."/>
            <person name="Hammon N."/>
            <person name="Israni S."/>
            <person name="Dalin E."/>
            <person name="Tice H."/>
            <person name="Bruce D."/>
            <person name="Pitluck S."/>
            <person name="Richardson P."/>
        </authorList>
    </citation>
    <scope>NUCLEOTIDE SEQUENCE [LARGE SCALE GENOMIC DNA]</scope>
    <source>
        <strain evidence="4">DSM 684</strain>
    </source>
</reference>
<dbReference type="InterPro" id="IPR035965">
    <property type="entry name" value="PAS-like_dom_sf"/>
</dbReference>
<comment type="caution">
    <text evidence="4">The sequence shown here is derived from an EMBL/GenBank/DDBJ whole genome shotgun (WGS) entry which is preliminary data.</text>
</comment>
<dbReference type="InterPro" id="IPR000014">
    <property type="entry name" value="PAS"/>
</dbReference>
<evidence type="ECO:0000313" key="4">
    <source>
        <dbReference type="EMBL" id="EAT15648.1"/>
    </source>
</evidence>
<dbReference type="Pfam" id="PF13185">
    <property type="entry name" value="GAF_2"/>
    <property type="match status" value="1"/>
</dbReference>
<dbReference type="OrthoDB" id="5405684at2"/>
<gene>
    <name evidence="4" type="ORF">Dace_1510</name>
</gene>
<keyword evidence="5" id="KW-1185">Reference proteome</keyword>
<accession>Q1JZB9</accession>
<evidence type="ECO:0000256" key="1">
    <source>
        <dbReference type="SAM" id="Phobius"/>
    </source>
</evidence>
<dbReference type="CDD" id="cd00130">
    <property type="entry name" value="PAS"/>
    <property type="match status" value="1"/>
</dbReference>
<dbReference type="PROSITE" id="PS51257">
    <property type="entry name" value="PROKAR_LIPOPROTEIN"/>
    <property type="match status" value="1"/>
</dbReference>
<dbReference type="InterPro" id="IPR029016">
    <property type="entry name" value="GAF-like_dom_sf"/>
</dbReference>
<dbReference type="SMART" id="SM00091">
    <property type="entry name" value="PAS"/>
    <property type="match status" value="1"/>
</dbReference>
<dbReference type="SUPFAM" id="SSF55785">
    <property type="entry name" value="PYP-like sensor domain (PAS domain)"/>
    <property type="match status" value="1"/>
</dbReference>
<dbReference type="InterPro" id="IPR000700">
    <property type="entry name" value="PAS-assoc_C"/>
</dbReference>
<evidence type="ECO:0000313" key="5">
    <source>
        <dbReference type="Proteomes" id="UP000005695"/>
    </source>
</evidence>
<dbReference type="PROSITE" id="PS50112">
    <property type="entry name" value="PAS"/>
    <property type="match status" value="1"/>
</dbReference>